<organism evidence="5 6">
    <name type="scientific">Cryptosporangium japonicum</name>
    <dbReference type="NCBI Taxonomy" id="80872"/>
    <lineage>
        <taxon>Bacteria</taxon>
        <taxon>Bacillati</taxon>
        <taxon>Actinomycetota</taxon>
        <taxon>Actinomycetes</taxon>
        <taxon>Cryptosporangiales</taxon>
        <taxon>Cryptosporangiaceae</taxon>
        <taxon>Cryptosporangium</taxon>
    </lineage>
</organism>
<dbReference type="InterPro" id="IPR003593">
    <property type="entry name" value="AAA+_ATPase"/>
</dbReference>
<evidence type="ECO:0000313" key="6">
    <source>
        <dbReference type="Proteomes" id="UP001500967"/>
    </source>
</evidence>
<keyword evidence="1" id="KW-0813">Transport</keyword>
<dbReference type="PANTHER" id="PTHR42788:SF13">
    <property type="entry name" value="ALIPHATIC SULFONATES IMPORT ATP-BINDING PROTEIN SSUB"/>
    <property type="match status" value="1"/>
</dbReference>
<protein>
    <submittedName>
        <fullName evidence="5">ABC transporter ATP-binding protein</fullName>
    </submittedName>
</protein>
<dbReference type="Gene3D" id="3.40.50.300">
    <property type="entry name" value="P-loop containing nucleotide triphosphate hydrolases"/>
    <property type="match status" value="1"/>
</dbReference>
<dbReference type="EMBL" id="BAAAGX010000028">
    <property type="protein sequence ID" value="GAA0269225.1"/>
    <property type="molecule type" value="Genomic_DNA"/>
</dbReference>
<evidence type="ECO:0000256" key="2">
    <source>
        <dbReference type="ARBA" id="ARBA00022741"/>
    </source>
</evidence>
<dbReference type="PROSITE" id="PS50893">
    <property type="entry name" value="ABC_TRANSPORTER_2"/>
    <property type="match status" value="1"/>
</dbReference>
<name>A0ABN0V0Q5_9ACTN</name>
<keyword evidence="3 5" id="KW-0067">ATP-binding</keyword>
<dbReference type="Pfam" id="PF00005">
    <property type="entry name" value="ABC_tran"/>
    <property type="match status" value="1"/>
</dbReference>
<dbReference type="SMART" id="SM00382">
    <property type="entry name" value="AAA"/>
    <property type="match status" value="1"/>
</dbReference>
<dbReference type="InterPro" id="IPR017871">
    <property type="entry name" value="ABC_transporter-like_CS"/>
</dbReference>
<proteinExistence type="predicted"/>
<evidence type="ECO:0000259" key="4">
    <source>
        <dbReference type="PROSITE" id="PS50893"/>
    </source>
</evidence>
<keyword evidence="2" id="KW-0547">Nucleotide-binding</keyword>
<dbReference type="InterPro" id="IPR027417">
    <property type="entry name" value="P-loop_NTPase"/>
</dbReference>
<evidence type="ECO:0000256" key="1">
    <source>
        <dbReference type="ARBA" id="ARBA00022448"/>
    </source>
</evidence>
<evidence type="ECO:0000313" key="5">
    <source>
        <dbReference type="EMBL" id="GAA0269225.1"/>
    </source>
</evidence>
<dbReference type="CDD" id="cd03293">
    <property type="entry name" value="ABC_NrtD_SsuB_transporters"/>
    <property type="match status" value="1"/>
</dbReference>
<dbReference type="InterPro" id="IPR003439">
    <property type="entry name" value="ABC_transporter-like_ATP-bd"/>
</dbReference>
<dbReference type="PROSITE" id="PS00211">
    <property type="entry name" value="ABC_TRANSPORTER_1"/>
    <property type="match status" value="1"/>
</dbReference>
<dbReference type="SUPFAM" id="SSF52540">
    <property type="entry name" value="P-loop containing nucleoside triphosphate hydrolases"/>
    <property type="match status" value="1"/>
</dbReference>
<gene>
    <name evidence="5" type="ORF">GCM10009539_65460</name>
</gene>
<comment type="caution">
    <text evidence="5">The sequence shown here is derived from an EMBL/GenBank/DDBJ whole genome shotgun (WGS) entry which is preliminary data.</text>
</comment>
<keyword evidence="6" id="KW-1185">Reference proteome</keyword>
<dbReference type="PANTHER" id="PTHR42788">
    <property type="entry name" value="TAURINE IMPORT ATP-BINDING PROTEIN-RELATED"/>
    <property type="match status" value="1"/>
</dbReference>
<reference evidence="5 6" key="1">
    <citation type="journal article" date="2019" name="Int. J. Syst. Evol. Microbiol.">
        <title>The Global Catalogue of Microorganisms (GCM) 10K type strain sequencing project: providing services to taxonomists for standard genome sequencing and annotation.</title>
        <authorList>
            <consortium name="The Broad Institute Genomics Platform"/>
            <consortium name="The Broad Institute Genome Sequencing Center for Infectious Disease"/>
            <person name="Wu L."/>
            <person name="Ma J."/>
        </authorList>
    </citation>
    <scope>NUCLEOTIDE SEQUENCE [LARGE SCALE GENOMIC DNA]</scope>
    <source>
        <strain evidence="5 6">JCM 10425</strain>
    </source>
</reference>
<dbReference type="Proteomes" id="UP001500967">
    <property type="component" value="Unassembled WGS sequence"/>
</dbReference>
<dbReference type="InterPro" id="IPR050166">
    <property type="entry name" value="ABC_transporter_ATP-bind"/>
</dbReference>
<evidence type="ECO:0000256" key="3">
    <source>
        <dbReference type="ARBA" id="ARBA00022840"/>
    </source>
</evidence>
<feature type="domain" description="ABC transporter" evidence="4">
    <location>
        <begin position="9"/>
        <end position="230"/>
    </location>
</feature>
<accession>A0ABN0V0Q5</accession>
<dbReference type="RefSeq" id="WP_344652795.1">
    <property type="nucleotide sequence ID" value="NZ_BAAAGX010000028.1"/>
</dbReference>
<dbReference type="GO" id="GO:0005524">
    <property type="term" value="F:ATP binding"/>
    <property type="evidence" value="ECO:0007669"/>
    <property type="project" value="UniProtKB-KW"/>
</dbReference>
<sequence>MTATTRAALEFTGVSKVFDTGTTALSGVDLSVAPGEFVAVVGPSGCGKSTLLRLASGLDRVTDGTLEVAADTTSFVFQDPTLLPWRSALGNVALVGQLRGVGKKERTARAADALALVGLTDFAKSFPRQLSGGMRMRVSLARALVADPQLALFDEPFGALDEITRLGMQTELQRLFQLRGFAGLFITHSVSEAVYLSTRVVVMTGRPGRIAADIAVPFAHPRSPELRYTPEFAALTGEVSHALEGHHS</sequence>